<dbReference type="PANTHER" id="PTHR13887">
    <property type="entry name" value="GLUTATHIONE S-TRANSFERASE KAPPA"/>
    <property type="match status" value="1"/>
</dbReference>
<dbReference type="eggNOG" id="COG2761">
    <property type="taxonomic scope" value="Bacteria"/>
</dbReference>
<dbReference type="InterPro" id="IPR036249">
    <property type="entry name" value="Thioredoxin-like_sf"/>
</dbReference>
<sequence>MRVAGVNRGRRRECRAGRPALTLDVSNPVKVDIWSDIQCPWCYIGKRKFEAAVAAFGGEVEVEYHSFELAPDTPVDFDGTPLDYLSQRKGISRSQAQTMIDRVVGIAAAVGLDYDYDAIHQTNTVLAHELLHLAKAHGLQERLKERLLAAYFLEGRHVGRVADLADLAAEVGLDRTEAEAALTDHRYLGDVKADVAQAAAYGIAGVPFFVFDGRYGVSGAQETDTFRQVLEQVAAESGERVS</sequence>
<dbReference type="PANTHER" id="PTHR13887:SF41">
    <property type="entry name" value="THIOREDOXIN SUPERFAMILY PROTEIN"/>
    <property type="match status" value="1"/>
</dbReference>
<evidence type="ECO:0000259" key="1">
    <source>
        <dbReference type="Pfam" id="PF01323"/>
    </source>
</evidence>
<dbReference type="GO" id="GO:0016491">
    <property type="term" value="F:oxidoreductase activity"/>
    <property type="evidence" value="ECO:0007669"/>
    <property type="project" value="InterPro"/>
</dbReference>
<dbReference type="STRING" id="1032480.MLP_05180"/>
<dbReference type="AlphaFoldDB" id="F5XK36"/>
<protein>
    <recommendedName>
        <fullName evidence="1">DSBA-like thioredoxin domain-containing protein</fullName>
    </recommendedName>
</protein>
<accession>F5XK36</accession>
<dbReference type="HOGENOM" id="CLU_069253_0_2_11"/>
<gene>
    <name evidence="2" type="ordered locus">MLP_05180</name>
</gene>
<feature type="domain" description="DSBA-like thioredoxin" evidence="1">
    <location>
        <begin position="31"/>
        <end position="230"/>
    </location>
</feature>
<dbReference type="InterPro" id="IPR001853">
    <property type="entry name" value="DSBA-like_thioredoxin_dom"/>
</dbReference>
<dbReference type="CDD" id="cd03024">
    <property type="entry name" value="DsbA_FrnE"/>
    <property type="match status" value="1"/>
</dbReference>
<evidence type="ECO:0000313" key="2">
    <source>
        <dbReference type="EMBL" id="BAK33532.1"/>
    </source>
</evidence>
<evidence type="ECO:0000313" key="3">
    <source>
        <dbReference type="Proteomes" id="UP000007947"/>
    </source>
</evidence>
<dbReference type="EMBL" id="AP012204">
    <property type="protein sequence ID" value="BAK33532.1"/>
    <property type="molecule type" value="Genomic_DNA"/>
</dbReference>
<dbReference type="SUPFAM" id="SSF52833">
    <property type="entry name" value="Thioredoxin-like"/>
    <property type="match status" value="1"/>
</dbReference>
<reference evidence="2 3" key="1">
    <citation type="submission" date="2011-05" db="EMBL/GenBank/DDBJ databases">
        <title>Whole genome sequence of Microlunatus phosphovorus NM-1.</title>
        <authorList>
            <person name="Hosoyama A."/>
            <person name="Sasaki K."/>
            <person name="Harada T."/>
            <person name="Igarashi R."/>
            <person name="Kawakoshi A."/>
            <person name="Sasagawa M."/>
            <person name="Fukada J."/>
            <person name="Nakamura S."/>
            <person name="Katano Y."/>
            <person name="Hanada S."/>
            <person name="Kamagata Y."/>
            <person name="Nakamura N."/>
            <person name="Yamazaki S."/>
            <person name="Fujita N."/>
        </authorList>
    </citation>
    <scope>NUCLEOTIDE SEQUENCE [LARGE SCALE GENOMIC DNA]</scope>
    <source>
        <strain evidence="3">ATCC 700054 / DSM 10555 / JCM 9379 / NBRC 101784 / NCIMB 13414 / VKM Ac-1990 / NM-1</strain>
    </source>
</reference>
<dbReference type="KEGG" id="mph:MLP_05180"/>
<dbReference type="Pfam" id="PF01323">
    <property type="entry name" value="DSBA"/>
    <property type="match status" value="1"/>
</dbReference>
<proteinExistence type="predicted"/>
<name>F5XK36_MICPN</name>
<dbReference type="Proteomes" id="UP000007947">
    <property type="component" value="Chromosome"/>
</dbReference>
<dbReference type="Gene3D" id="3.40.30.10">
    <property type="entry name" value="Glutaredoxin"/>
    <property type="match status" value="1"/>
</dbReference>
<keyword evidence="3" id="KW-1185">Reference proteome</keyword>
<organism evidence="2 3">
    <name type="scientific">Microlunatus phosphovorus (strain ATCC 700054 / DSM 10555 / JCM 9379 / NBRC 101784 / NCIMB 13414 / VKM Ac-1990 / NM-1)</name>
    <dbReference type="NCBI Taxonomy" id="1032480"/>
    <lineage>
        <taxon>Bacteria</taxon>
        <taxon>Bacillati</taxon>
        <taxon>Actinomycetota</taxon>
        <taxon>Actinomycetes</taxon>
        <taxon>Propionibacteriales</taxon>
        <taxon>Propionibacteriaceae</taxon>
        <taxon>Microlunatus</taxon>
    </lineage>
</organism>